<protein>
    <submittedName>
        <fullName evidence="2">Uncharacterized protein</fullName>
    </submittedName>
</protein>
<proteinExistence type="predicted"/>
<organism evidence="2 3">
    <name type="scientific">Pichia angusta</name>
    <name type="common">Yeast</name>
    <name type="synonym">Hansenula polymorpha</name>
    <dbReference type="NCBI Taxonomy" id="870730"/>
    <lineage>
        <taxon>Eukaryota</taxon>
        <taxon>Fungi</taxon>
        <taxon>Dikarya</taxon>
        <taxon>Ascomycota</taxon>
        <taxon>Saccharomycotina</taxon>
        <taxon>Pichiomycetes</taxon>
        <taxon>Pichiales</taxon>
        <taxon>Pichiaceae</taxon>
        <taxon>Ogataea</taxon>
    </lineage>
</organism>
<dbReference type="EMBL" id="JAHLVD010000006">
    <property type="protein sequence ID" value="KAG7849604.1"/>
    <property type="molecule type" value="Genomic_DNA"/>
</dbReference>
<sequence length="134" mass="15350">MQSDARQQTHPGQWPASRQIQNCSTKMALNLPTCHASRAERRRTQASEYSSTDTPPVLHEGLRQAARAHWSRRPPSRLGAVPFQAGPFSQHYIIQIFMQQHGKLDNVYVCFEPLALCENVQLRRDPDPEPRHRA</sequence>
<gene>
    <name evidence="2" type="ORF">KL940_002634</name>
</gene>
<evidence type="ECO:0000313" key="2">
    <source>
        <dbReference type="EMBL" id="KAG7849604.1"/>
    </source>
</evidence>
<name>A0ABQ7RWW9_PICAN</name>
<accession>A0ABQ7RWW9</accession>
<evidence type="ECO:0000256" key="1">
    <source>
        <dbReference type="SAM" id="MobiDB-lite"/>
    </source>
</evidence>
<evidence type="ECO:0000313" key="3">
    <source>
        <dbReference type="Proteomes" id="UP001197328"/>
    </source>
</evidence>
<feature type="region of interest" description="Disordered" evidence="1">
    <location>
        <begin position="34"/>
        <end position="58"/>
    </location>
</feature>
<feature type="region of interest" description="Disordered" evidence="1">
    <location>
        <begin position="1"/>
        <end position="21"/>
    </location>
</feature>
<keyword evidence="3" id="KW-1185">Reference proteome</keyword>
<dbReference type="Proteomes" id="UP001197328">
    <property type="component" value="Unassembled WGS sequence"/>
</dbReference>
<reference evidence="2 3" key="1">
    <citation type="journal article" date="2021" name="G3 (Bethesda)">
        <title>Genomic diversity, chromosomal rearrangements, and interspecies hybridization in the ogataea polymorpha species complex.</title>
        <authorList>
            <person name="Hanson S.J."/>
            <person name="Cinneide E.O."/>
            <person name="Salzberg L.I."/>
            <person name="Wolfe K.H."/>
            <person name="McGowan J."/>
            <person name="Fitzpatrick D.A."/>
            <person name="Matlin K."/>
        </authorList>
    </citation>
    <scope>NUCLEOTIDE SEQUENCE [LARGE SCALE GENOMIC DNA]</scope>
    <source>
        <strain evidence="2">51-138</strain>
    </source>
</reference>
<comment type="caution">
    <text evidence="2">The sequence shown here is derived from an EMBL/GenBank/DDBJ whole genome shotgun (WGS) entry which is preliminary data.</text>
</comment>